<accession>A0ABU3B5M0</accession>
<evidence type="ECO:0000259" key="3">
    <source>
        <dbReference type="PROSITE" id="PS50206"/>
    </source>
</evidence>
<dbReference type="InterPro" id="IPR036873">
    <property type="entry name" value="Rhodanese-like_dom_sf"/>
</dbReference>
<keyword evidence="1" id="KW-0677">Repeat</keyword>
<evidence type="ECO:0000256" key="1">
    <source>
        <dbReference type="ARBA" id="ARBA00022737"/>
    </source>
</evidence>
<dbReference type="Gene3D" id="3.40.250.10">
    <property type="entry name" value="Rhodanese-like domain"/>
    <property type="match status" value="2"/>
</dbReference>
<dbReference type="SMART" id="SM00450">
    <property type="entry name" value="RHOD"/>
    <property type="match status" value="2"/>
</dbReference>
<evidence type="ECO:0000313" key="4">
    <source>
        <dbReference type="EMBL" id="MDT0617756.1"/>
    </source>
</evidence>
<comment type="caution">
    <text evidence="4">The sequence shown here is derived from an EMBL/GenBank/DDBJ whole genome shotgun (WGS) entry which is preliminary data.</text>
</comment>
<proteinExistence type="predicted"/>
<dbReference type="PROSITE" id="PS51257">
    <property type="entry name" value="PROKAR_LIPOPROTEIN"/>
    <property type="match status" value="1"/>
</dbReference>
<feature type="domain" description="Rhodanese" evidence="3">
    <location>
        <begin position="203"/>
        <end position="320"/>
    </location>
</feature>
<dbReference type="SUPFAM" id="SSF52821">
    <property type="entry name" value="Rhodanese/Cell cycle control phosphatase"/>
    <property type="match status" value="2"/>
</dbReference>
<keyword evidence="5" id="KW-1185">Reference proteome</keyword>
<protein>
    <submittedName>
        <fullName evidence="4">Rhodanese-like domain-containing protein</fullName>
    </submittedName>
</protein>
<dbReference type="Proteomes" id="UP001259982">
    <property type="component" value="Unassembled WGS sequence"/>
</dbReference>
<gene>
    <name evidence="4" type="ORF">RM531_04660</name>
</gene>
<dbReference type="PROSITE" id="PS50206">
    <property type="entry name" value="RHODANESE_3"/>
    <property type="match status" value="2"/>
</dbReference>
<dbReference type="EMBL" id="JAVRHY010000003">
    <property type="protein sequence ID" value="MDT0617756.1"/>
    <property type="molecule type" value="Genomic_DNA"/>
</dbReference>
<sequence length="324" mass="34635">MKQPLITLAAAMLLSACAPTQAATLPGPLVDAQWLQAHRDGVTVVDVRNWLDGFTQPPEYDTTEDGQRYVTQVGGHIPGARLLDYARVRVERDVRGHKIGGRVPEASAFQALMREAGVDGDRPIVITNPGQSTAEMDGAARVYWTLKYFGEDEVAILNGGNAAWLAAGFEASTDAAATSGGDWTADEPRAELIAEYEDVAGALEDGATLVDARTAQQFLGVSKKSSVKAAGHLRGAHNLPLDLRTRSQGPAAMFLGADEYRQIFRKTGIDAKPGTITYCNTGHLASGAWFIVSEIMGVDNTRLYDGSMLEWTTLGGKDVVGLSD</sequence>
<keyword evidence="2" id="KW-0732">Signal</keyword>
<name>A0ABU3B5M0_9GAMM</name>
<feature type="domain" description="Rhodanese" evidence="3">
    <location>
        <begin position="38"/>
        <end position="173"/>
    </location>
</feature>
<dbReference type="InterPro" id="IPR001763">
    <property type="entry name" value="Rhodanese-like_dom"/>
</dbReference>
<dbReference type="CDD" id="cd01448">
    <property type="entry name" value="TST_Repeat_1"/>
    <property type="match status" value="1"/>
</dbReference>
<dbReference type="PANTHER" id="PTHR43855">
    <property type="entry name" value="THIOSULFATE SULFURTRANSFERASE"/>
    <property type="match status" value="1"/>
</dbReference>
<dbReference type="RefSeq" id="WP_311657649.1">
    <property type="nucleotide sequence ID" value="NZ_JAVRHY010000003.1"/>
</dbReference>
<evidence type="ECO:0000256" key="2">
    <source>
        <dbReference type="SAM" id="SignalP"/>
    </source>
</evidence>
<dbReference type="InterPro" id="IPR051126">
    <property type="entry name" value="Thiosulfate_sulfurtransferase"/>
</dbReference>
<feature type="chain" id="PRO_5045174809" evidence="2">
    <location>
        <begin position="23"/>
        <end position="324"/>
    </location>
</feature>
<dbReference type="PANTHER" id="PTHR43855:SF1">
    <property type="entry name" value="THIOSULFATE SULFURTRANSFERASE"/>
    <property type="match status" value="1"/>
</dbReference>
<reference evidence="4 5" key="1">
    <citation type="submission" date="2023-09" db="EMBL/GenBank/DDBJ databases">
        <authorList>
            <person name="Rey-Velasco X."/>
        </authorList>
    </citation>
    <scope>NUCLEOTIDE SEQUENCE [LARGE SCALE GENOMIC DNA]</scope>
    <source>
        <strain evidence="4 5">P385</strain>
    </source>
</reference>
<evidence type="ECO:0000313" key="5">
    <source>
        <dbReference type="Proteomes" id="UP001259982"/>
    </source>
</evidence>
<organism evidence="4 5">
    <name type="scientific">Spectribacter acetivorans</name>
    <dbReference type="NCBI Taxonomy" id="3075603"/>
    <lineage>
        <taxon>Bacteria</taxon>
        <taxon>Pseudomonadati</taxon>
        <taxon>Pseudomonadota</taxon>
        <taxon>Gammaproteobacteria</taxon>
        <taxon>Salinisphaerales</taxon>
        <taxon>Salinisphaeraceae</taxon>
        <taxon>Spectribacter</taxon>
    </lineage>
</organism>
<feature type="signal peptide" evidence="2">
    <location>
        <begin position="1"/>
        <end position="22"/>
    </location>
</feature>
<dbReference type="Pfam" id="PF00581">
    <property type="entry name" value="Rhodanese"/>
    <property type="match status" value="2"/>
</dbReference>